<dbReference type="SUPFAM" id="SSF52540">
    <property type="entry name" value="P-loop containing nucleoside triphosphate hydrolases"/>
    <property type="match status" value="1"/>
</dbReference>
<keyword evidence="3" id="KW-0547">Nucleotide-binding</keyword>
<dbReference type="Gene3D" id="3.40.50.300">
    <property type="entry name" value="P-loop containing nucleotide triphosphate hydrolases"/>
    <property type="match status" value="1"/>
</dbReference>
<dbReference type="SMART" id="SM00382">
    <property type="entry name" value="AAA"/>
    <property type="match status" value="1"/>
</dbReference>
<evidence type="ECO:0000256" key="3">
    <source>
        <dbReference type="ARBA" id="ARBA00022741"/>
    </source>
</evidence>
<dbReference type="PANTHER" id="PTHR43776:SF7">
    <property type="entry name" value="D,D-DIPEPTIDE TRANSPORT ATP-BINDING PROTEIN DDPF-RELATED"/>
    <property type="match status" value="1"/>
</dbReference>
<dbReference type="InterPro" id="IPR003593">
    <property type="entry name" value="AAA+_ATPase"/>
</dbReference>
<dbReference type="InterPro" id="IPR017871">
    <property type="entry name" value="ABC_transporter-like_CS"/>
</dbReference>
<dbReference type="GO" id="GO:0005524">
    <property type="term" value="F:ATP binding"/>
    <property type="evidence" value="ECO:0007669"/>
    <property type="project" value="UniProtKB-KW"/>
</dbReference>
<reference evidence="6 7" key="1">
    <citation type="submission" date="2019-07" db="EMBL/GenBank/DDBJ databases">
        <title>Quadrisphaera sp. strain DD2A genome sequencing and assembly.</title>
        <authorList>
            <person name="Kim I."/>
        </authorList>
    </citation>
    <scope>NUCLEOTIDE SEQUENCE [LARGE SCALE GENOMIC DNA]</scope>
    <source>
        <strain evidence="6 7">DD2A</strain>
    </source>
</reference>
<organism evidence="6 7">
    <name type="scientific">Quadrisphaera setariae</name>
    <dbReference type="NCBI Taxonomy" id="2593304"/>
    <lineage>
        <taxon>Bacteria</taxon>
        <taxon>Bacillati</taxon>
        <taxon>Actinomycetota</taxon>
        <taxon>Actinomycetes</taxon>
        <taxon>Kineosporiales</taxon>
        <taxon>Kineosporiaceae</taxon>
        <taxon>Quadrisphaera</taxon>
    </lineage>
</organism>
<keyword evidence="4 6" id="KW-0067">ATP-binding</keyword>
<dbReference type="AlphaFoldDB" id="A0A5C8ZIX9"/>
<comment type="caution">
    <text evidence="6">The sequence shown here is derived from an EMBL/GenBank/DDBJ whole genome shotgun (WGS) entry which is preliminary data.</text>
</comment>
<dbReference type="InterPro" id="IPR013563">
    <property type="entry name" value="Oligopep_ABC_C"/>
</dbReference>
<proteinExistence type="inferred from homology"/>
<dbReference type="FunFam" id="3.40.50.300:FF:000016">
    <property type="entry name" value="Oligopeptide ABC transporter ATP-binding component"/>
    <property type="match status" value="1"/>
</dbReference>
<dbReference type="CDD" id="cd03257">
    <property type="entry name" value="ABC_NikE_OppD_transporters"/>
    <property type="match status" value="1"/>
</dbReference>
<dbReference type="InterPro" id="IPR050319">
    <property type="entry name" value="ABC_transp_ATP-bind"/>
</dbReference>
<protein>
    <submittedName>
        <fullName evidence="6">ATP-binding cassette domain-containing protein</fullName>
    </submittedName>
</protein>
<dbReference type="NCBIfam" id="TIGR01727">
    <property type="entry name" value="oligo_HPY"/>
    <property type="match status" value="1"/>
</dbReference>
<dbReference type="InterPro" id="IPR027417">
    <property type="entry name" value="P-loop_NTPase"/>
</dbReference>
<dbReference type="OrthoDB" id="8481147at2"/>
<name>A0A5C8ZIX9_9ACTN</name>
<dbReference type="PANTHER" id="PTHR43776">
    <property type="entry name" value="TRANSPORT ATP-BINDING PROTEIN"/>
    <property type="match status" value="1"/>
</dbReference>
<dbReference type="RefSeq" id="WP_147925959.1">
    <property type="nucleotide sequence ID" value="NZ_VKAC01000004.1"/>
</dbReference>
<comment type="similarity">
    <text evidence="1">Belongs to the ABC transporter superfamily.</text>
</comment>
<dbReference type="Proteomes" id="UP000321234">
    <property type="component" value="Unassembled WGS sequence"/>
</dbReference>
<dbReference type="PROSITE" id="PS50893">
    <property type="entry name" value="ABC_TRANSPORTER_2"/>
    <property type="match status" value="1"/>
</dbReference>
<sequence>MAEQTPHGADAGAPLLRVRDLRRSYGGPRSYAVLDGVSFDVRRGETVGVVGESGCGKSTLARALVRLDPVDDGSVELDGVDLASLRGAALRRERRRFQMVFQDPFGSLDPRMTVQEVVEQPLAVHGTPPAERARLVAEMLDDVGLGGDFAHRLPPALSGGQRQRVAIARALVLRPDITVLDEPISALDVSVQAQVLTLLRREQRRLGLTYLFITHDLSAAEHFCDRVMVLYLGRVVETATSEDLFASPLHPYSAALLSAAPQPRGTRARERILLRGEPLARRPEVGCPFASRCPVGHDRQVCRTTAPSLAPAEGASCGGGHQVACHFPGELVAQPVARAAAV</sequence>
<dbReference type="PROSITE" id="PS00211">
    <property type="entry name" value="ABC_TRANSPORTER_1"/>
    <property type="match status" value="1"/>
</dbReference>
<keyword evidence="7" id="KW-1185">Reference proteome</keyword>
<evidence type="ECO:0000313" key="6">
    <source>
        <dbReference type="EMBL" id="TXR56830.1"/>
    </source>
</evidence>
<accession>A0A5C8ZIX9</accession>
<dbReference type="Pfam" id="PF08352">
    <property type="entry name" value="oligo_HPY"/>
    <property type="match status" value="1"/>
</dbReference>
<dbReference type="InterPro" id="IPR003439">
    <property type="entry name" value="ABC_transporter-like_ATP-bd"/>
</dbReference>
<dbReference type="Pfam" id="PF00005">
    <property type="entry name" value="ABC_tran"/>
    <property type="match status" value="1"/>
</dbReference>
<evidence type="ECO:0000256" key="2">
    <source>
        <dbReference type="ARBA" id="ARBA00022448"/>
    </source>
</evidence>
<evidence type="ECO:0000256" key="4">
    <source>
        <dbReference type="ARBA" id="ARBA00022840"/>
    </source>
</evidence>
<dbReference type="GO" id="GO:0016887">
    <property type="term" value="F:ATP hydrolysis activity"/>
    <property type="evidence" value="ECO:0007669"/>
    <property type="project" value="InterPro"/>
</dbReference>
<evidence type="ECO:0000256" key="1">
    <source>
        <dbReference type="ARBA" id="ARBA00005417"/>
    </source>
</evidence>
<feature type="domain" description="ABC transporter" evidence="5">
    <location>
        <begin position="16"/>
        <end position="257"/>
    </location>
</feature>
<dbReference type="EMBL" id="VKAC01000004">
    <property type="protein sequence ID" value="TXR56830.1"/>
    <property type="molecule type" value="Genomic_DNA"/>
</dbReference>
<gene>
    <name evidence="6" type="ORF">FMM08_08895</name>
</gene>
<dbReference type="GO" id="GO:0015833">
    <property type="term" value="P:peptide transport"/>
    <property type="evidence" value="ECO:0007669"/>
    <property type="project" value="InterPro"/>
</dbReference>
<evidence type="ECO:0000259" key="5">
    <source>
        <dbReference type="PROSITE" id="PS50893"/>
    </source>
</evidence>
<evidence type="ECO:0000313" key="7">
    <source>
        <dbReference type="Proteomes" id="UP000321234"/>
    </source>
</evidence>
<dbReference type="GO" id="GO:0055085">
    <property type="term" value="P:transmembrane transport"/>
    <property type="evidence" value="ECO:0007669"/>
    <property type="project" value="UniProtKB-ARBA"/>
</dbReference>
<keyword evidence="2" id="KW-0813">Transport</keyword>